<dbReference type="InterPro" id="IPR056393">
    <property type="entry name" value="AprA-like_MT2"/>
</dbReference>
<evidence type="ECO:0000313" key="4">
    <source>
        <dbReference type="EMBL" id="ADX67461.1"/>
    </source>
</evidence>
<dbReference type="Pfam" id="PF23589">
    <property type="entry name" value="WHD_AprA"/>
    <property type="match status" value="1"/>
</dbReference>
<dbReference type="Pfam" id="PF23525">
    <property type="entry name" value="Methyltransf_36"/>
    <property type="match status" value="1"/>
</dbReference>
<dbReference type="RefSeq" id="WP_013597852.1">
    <property type="nucleotide sequence ID" value="NC_015144.1"/>
</dbReference>
<dbReference type="SUPFAM" id="SSF53335">
    <property type="entry name" value="S-adenosyl-L-methionine-dependent methyltransferases"/>
    <property type="match status" value="1"/>
</dbReference>
<dbReference type="STRING" id="865938.Weevi_0747"/>
<dbReference type="Proteomes" id="UP000008641">
    <property type="component" value="Chromosome"/>
</dbReference>
<dbReference type="HOGENOM" id="CLU_459148_0_0_10"/>
<reference evidence="4 5" key="1">
    <citation type="journal article" date="2011" name="Stand. Genomic Sci.">
        <title>Complete genome sequence of Weeksella virosa type strain (9751).</title>
        <authorList>
            <person name="Lang E."/>
            <person name="Teshima H."/>
            <person name="Lucas S."/>
            <person name="Lapidus A."/>
            <person name="Hammon N."/>
            <person name="Deshpande S."/>
            <person name="Nolan M."/>
            <person name="Cheng J.F."/>
            <person name="Pitluck S."/>
            <person name="Liolios K."/>
            <person name="Pagani I."/>
            <person name="Mikhailova N."/>
            <person name="Ivanova N."/>
            <person name="Mavromatis K."/>
            <person name="Pati A."/>
            <person name="Tapia R."/>
            <person name="Han C."/>
            <person name="Goodwin L."/>
            <person name="Chen A."/>
            <person name="Palaniappan K."/>
            <person name="Land M."/>
            <person name="Hauser L."/>
            <person name="Chang Y.J."/>
            <person name="Jeffries C.D."/>
            <person name="Brambilla E.M."/>
            <person name="Kopitz M."/>
            <person name="Rohde M."/>
            <person name="Goker M."/>
            <person name="Tindall B.J."/>
            <person name="Detter J.C."/>
            <person name="Woyke T."/>
            <person name="Bristow J."/>
            <person name="Eisen J.A."/>
            <person name="Markowitz V."/>
            <person name="Hugenholtz P."/>
            <person name="Klenk H.P."/>
            <person name="Kyrpides N.C."/>
        </authorList>
    </citation>
    <scope>NUCLEOTIDE SEQUENCE [LARGE SCALE GENOMIC DNA]</scope>
    <source>
        <strain evidence="5">ATCC 43766 / DSM 16922 / JCM 21250 / NBRC 16016 / NCTC 11634 / CL345/78</strain>
    </source>
</reference>
<dbReference type="InterPro" id="IPR056394">
    <property type="entry name" value="AprA-like_N"/>
</dbReference>
<accession>F0P0H7</accession>
<evidence type="ECO:0000313" key="5">
    <source>
        <dbReference type="Proteomes" id="UP000008641"/>
    </source>
</evidence>
<protein>
    <submittedName>
        <fullName evidence="4">Uncharacterized protein</fullName>
    </submittedName>
</protein>
<gene>
    <name evidence="4" type="ordered locus">Weevi_0747</name>
</gene>
<reference evidence="5" key="2">
    <citation type="journal article" date="2011" name="Stand. Genomic Sci.">
        <title>Complete genome sequence of Weeksella virosa type strain (9751T).</title>
        <authorList>
            <person name="Lang E."/>
            <person name="Teshima H."/>
            <person name="Lucas S."/>
            <person name="Lapidus A."/>
            <person name="Hammon N."/>
            <person name="Deshpande S."/>
            <person name="Nolan M."/>
            <person name="Cheng J."/>
            <person name="Pitluck S."/>
            <person name="Liolios K."/>
            <person name="Pagani I."/>
            <person name="Mikhailova N."/>
            <person name="Ivanova N."/>
            <person name="Mavromatis K."/>
            <person name="Pati A."/>
            <person name="Tapia R."/>
            <person name="Han C."/>
            <person name="Goodwin L."/>
            <person name="Chen A."/>
            <person name="Palaniappan K."/>
            <person name="Land M."/>
            <person name="Hauser L."/>
            <person name="Chang Y."/>
            <person name="Jeffries C."/>
            <person name="Brambilla E."/>
            <person name="Kopitz M."/>
            <person name="Rohde M."/>
            <person name="Goker M."/>
            <person name="Tindall B."/>
            <person name="Detter J."/>
            <person name="Woyke T."/>
            <person name="Bristow J."/>
            <person name="Eisen J."/>
            <person name="Markowitz V."/>
            <person name="Hugenholtz P."/>
            <person name="Klenk H."/>
            <person name="Kyrpides N."/>
        </authorList>
    </citation>
    <scope>NUCLEOTIDE SEQUENCE [LARGE SCALE GENOMIC DNA]</scope>
    <source>
        <strain evidence="5">ATCC 43766 / DSM 16922 / JCM 21250 / NBRC 16016 / NCTC 11634 / CL345/78</strain>
    </source>
</reference>
<keyword evidence="5" id="KW-1185">Reference proteome</keyword>
<feature type="domain" description="AprA winged helix" evidence="3">
    <location>
        <begin position="158"/>
        <end position="251"/>
    </location>
</feature>
<dbReference type="EMBL" id="CP002455">
    <property type="protein sequence ID" value="ADX67461.1"/>
    <property type="molecule type" value="Genomic_DNA"/>
</dbReference>
<dbReference type="AlphaFoldDB" id="F0P0H7"/>
<dbReference type="Gene3D" id="3.40.50.150">
    <property type="entry name" value="Vaccinia Virus protein VP39"/>
    <property type="match status" value="1"/>
</dbReference>
<dbReference type="InterPro" id="IPR029063">
    <property type="entry name" value="SAM-dependent_MTases_sf"/>
</dbReference>
<name>F0P0H7_WEEVC</name>
<evidence type="ECO:0000259" key="2">
    <source>
        <dbReference type="Pfam" id="PF23526"/>
    </source>
</evidence>
<dbReference type="KEGG" id="wvi:Weevi_0747"/>
<dbReference type="eggNOG" id="COG0286">
    <property type="taxonomic scope" value="Bacteria"/>
</dbReference>
<feature type="domain" description="AprA-like N-terminal" evidence="2">
    <location>
        <begin position="6"/>
        <end position="70"/>
    </location>
</feature>
<organism evidence="4 5">
    <name type="scientific">Weeksella virosa (strain ATCC 43766 / DSM 16922 / JCM 21250 / CCUG 30538 / CDC 9751 / IAM 14551 / NBRC 16016 / NCTC 11634 / CL345/78)</name>
    <dbReference type="NCBI Taxonomy" id="865938"/>
    <lineage>
        <taxon>Bacteria</taxon>
        <taxon>Pseudomonadati</taxon>
        <taxon>Bacteroidota</taxon>
        <taxon>Flavobacteriia</taxon>
        <taxon>Flavobacteriales</taxon>
        <taxon>Weeksellaceae</taxon>
        <taxon>Weeksella</taxon>
    </lineage>
</organism>
<dbReference type="Pfam" id="PF23526">
    <property type="entry name" value="AprA_N"/>
    <property type="match status" value="1"/>
</dbReference>
<evidence type="ECO:0000259" key="3">
    <source>
        <dbReference type="Pfam" id="PF23589"/>
    </source>
</evidence>
<proteinExistence type="predicted"/>
<sequence length="540" mass="61981">MDKRELRETIFRHLDGIVVAPIISALAKRGVLHFLLTRKKVSLKQVAEEFQANEGYLNVAFHVLASQNYLLHEVDNSTDEVTISLSKYSERAFRNYEIYQDLAAYLSNEVVYNSIETNQEFCTLWMQLYTKYQKYIVPTHQDTLENKKLHHQICKHIEGALIAPLAVRLGMSGMFHKYFMEASFSADEYHKNPQHFEKILSALAQLGWFDKKGKNFQFTPVGLFFARRATAYGVTVSYLPLFAQLNELLFGVAKKIREIEEGQDEKHVHREMNVWGSGGAHATYFKIIDEFIIDIFNRPLNLQPKGILDMGSGNGALLQHLYEVIERKTLRGKYLDEYPLFLVGADYNEAALRVTRANLIQNDIWAKVIWGDISDPKTLAHDLQHDYGIHLSDLLNMRSFLDHNRIWTDVDKPSNRISTSTGAFAYRGKRISNNAIEDNLQEHLENWKPFLQKYGLLIIELHGLSPKIAAENLGKTPATAYDATHGFSDQYIVEYDIFKKICDQVGLESDPKLMKLFPTKELVTVSIQHLTVKETEVSQS</sequence>
<dbReference type="InterPro" id="IPR056395">
    <property type="entry name" value="WH_AprA"/>
</dbReference>
<dbReference type="OrthoDB" id="844312at2"/>
<feature type="domain" description="AprA-like MT2-like" evidence="1">
    <location>
        <begin position="265"/>
        <end position="528"/>
    </location>
</feature>
<evidence type="ECO:0000259" key="1">
    <source>
        <dbReference type="Pfam" id="PF23525"/>
    </source>
</evidence>